<evidence type="ECO:0000259" key="6">
    <source>
        <dbReference type="PROSITE" id="PS51184"/>
    </source>
</evidence>
<organism evidence="7 8">
    <name type="scientific">Coemansia spiralis</name>
    <dbReference type="NCBI Taxonomy" id="417178"/>
    <lineage>
        <taxon>Eukaryota</taxon>
        <taxon>Fungi</taxon>
        <taxon>Fungi incertae sedis</taxon>
        <taxon>Zoopagomycota</taxon>
        <taxon>Kickxellomycotina</taxon>
        <taxon>Kickxellomycetes</taxon>
        <taxon>Kickxellales</taxon>
        <taxon>Kickxellaceae</taxon>
        <taxon>Coemansia</taxon>
    </lineage>
</organism>
<evidence type="ECO:0000256" key="1">
    <source>
        <dbReference type="ARBA" id="ARBA00022723"/>
    </source>
</evidence>
<keyword evidence="1" id="KW-0479">Metal-binding</keyword>
<feature type="region of interest" description="Disordered" evidence="4">
    <location>
        <begin position="807"/>
        <end position="831"/>
    </location>
</feature>
<dbReference type="Gene3D" id="2.60.120.650">
    <property type="entry name" value="Cupin"/>
    <property type="match status" value="2"/>
</dbReference>
<dbReference type="GO" id="GO:0000785">
    <property type="term" value="C:chromatin"/>
    <property type="evidence" value="ECO:0007669"/>
    <property type="project" value="TreeGrafter"/>
</dbReference>
<dbReference type="OrthoDB" id="9547406at2759"/>
<dbReference type="GO" id="GO:0005634">
    <property type="term" value="C:nucleus"/>
    <property type="evidence" value="ECO:0007669"/>
    <property type="project" value="TreeGrafter"/>
</dbReference>
<dbReference type="Pfam" id="PF02373">
    <property type="entry name" value="JmjC"/>
    <property type="match status" value="1"/>
</dbReference>
<dbReference type="GO" id="GO:0051864">
    <property type="term" value="F:histone H3K36 demethylase activity"/>
    <property type="evidence" value="ECO:0007669"/>
    <property type="project" value="TreeGrafter"/>
</dbReference>
<proteinExistence type="predicted"/>
<dbReference type="Proteomes" id="UP001151518">
    <property type="component" value="Unassembled WGS sequence"/>
</dbReference>
<dbReference type="PANTHER" id="PTHR10694:SF7">
    <property type="entry name" value="[HISTONE H3]-TRIMETHYL-L-LYSINE(9) DEMETHYLASE"/>
    <property type="match status" value="1"/>
</dbReference>
<evidence type="ECO:0000256" key="4">
    <source>
        <dbReference type="SAM" id="MobiDB-lite"/>
    </source>
</evidence>
<dbReference type="InterPro" id="IPR013083">
    <property type="entry name" value="Znf_RING/FYVE/PHD"/>
</dbReference>
<evidence type="ECO:0000256" key="2">
    <source>
        <dbReference type="ARBA" id="ARBA00022771"/>
    </source>
</evidence>
<feature type="compositionally biased region" description="Basic and acidic residues" evidence="4">
    <location>
        <begin position="150"/>
        <end position="198"/>
    </location>
</feature>
<evidence type="ECO:0000313" key="7">
    <source>
        <dbReference type="EMBL" id="KAJ2677493.1"/>
    </source>
</evidence>
<sequence length="950" mass="104880">MLIARNPSQLTTTQPAANNKAETNGADIFYPQLFGKPIEYYFYPNSSVPVFCPTLEQFSDFEALVAAIEPLALRAGVCKIVPPKKWREELEQGGKSVRVFADDEFPIMKPIVQHFNGSSGIFHQYNVEFHRKLRLAQFFQISQDASHKVPEYNKAKSAEAGASKDGKKDASKEQDALAMDNKSKRSGSERAKKDRKEVPQVFESDTVGIAVDYGTGRVQLTSAAVDALQATIRSDAMRAKFQPAVATYKPHPDTNGEPAADTNCAQPPRQFTADDGRALFVTEKEYAENEELERIYWKNMLFQPPMYGADVLGTLFPEYEKFPHWNIRNLPGLLRRIGQRMPGVNDPYLYLGMWKATFAWHVEDMDLYSINYIHFGAPKSWYTIPIEAHSRFEMSMQNVFANDYKNCSQFLRHKAFLLSPRFLASQGIPFNRVVQRAGEIILTFPLGYHAGYNHGFNCAESVNFALDRWLDVAWESKHCECVKDSVTIDLMEWFGDKKKAKGSSQAGGKTIEHGSSGHEATNDDDDMCLRDRMLRESPRRHAAATAAIASASSSKSRRYTPNDQLLLSDVAEHKAVSVPKRPGRPRKTDSGRHCGMSVIAAAASESVAAGSKRKQSVSSAVKAEPAAKRSPRKPKRASLLVEAGADPDAELKGIITDELADIDLSRRFGSLHTPVGVCGGCLLPISMTDNKDGDMTMKGDVDTTSAVTVIECQQCGLTVHPQCSALAFDDGHYRCANCVMDTDQLSCALCAYQNGLLLPISNEKDVGGESDTVIENADNEHAQQKTEFAHFLCANFTNETYFDFPGSTTDSQSSSNKLPAGGDNESNSVSTRSRTVAKAATAAKLAMVSRVVSWRSVAKKASPSLELMENSAKVCGFSAIARTKYATKCVFCHGSNDSSSRHFKQCFGPVVQCAQSKCFRTFHPMCAAVHNLGLLDWSQCKAYCLQHRPQ</sequence>
<gene>
    <name evidence="7" type="ORF">GGI25_003128</name>
</gene>
<protein>
    <recommendedName>
        <fullName evidence="9">[Histone H3]-trimethyl-L-lysine(9) demethylase</fullName>
    </recommendedName>
</protein>
<dbReference type="PROSITE" id="PS51183">
    <property type="entry name" value="JMJN"/>
    <property type="match status" value="1"/>
</dbReference>
<evidence type="ECO:0000256" key="3">
    <source>
        <dbReference type="ARBA" id="ARBA00022833"/>
    </source>
</evidence>
<dbReference type="GO" id="GO:0010468">
    <property type="term" value="P:regulation of gene expression"/>
    <property type="evidence" value="ECO:0007669"/>
    <property type="project" value="TreeGrafter"/>
</dbReference>
<dbReference type="GO" id="GO:0032454">
    <property type="term" value="F:histone H3K9 demethylase activity"/>
    <property type="evidence" value="ECO:0007669"/>
    <property type="project" value="TreeGrafter"/>
</dbReference>
<evidence type="ECO:0000313" key="8">
    <source>
        <dbReference type="Proteomes" id="UP001151518"/>
    </source>
</evidence>
<dbReference type="GO" id="GO:0008270">
    <property type="term" value="F:zinc ion binding"/>
    <property type="evidence" value="ECO:0007669"/>
    <property type="project" value="UniProtKB-KW"/>
</dbReference>
<feature type="region of interest" description="Disordered" evidence="4">
    <location>
        <begin position="499"/>
        <end position="526"/>
    </location>
</feature>
<dbReference type="InterPro" id="IPR001965">
    <property type="entry name" value="Znf_PHD"/>
</dbReference>
<feature type="region of interest" description="Disordered" evidence="4">
    <location>
        <begin position="150"/>
        <end position="199"/>
    </location>
</feature>
<dbReference type="SUPFAM" id="SSF51197">
    <property type="entry name" value="Clavaminate synthase-like"/>
    <property type="match status" value="1"/>
</dbReference>
<dbReference type="EMBL" id="JANBTW010000032">
    <property type="protein sequence ID" value="KAJ2677493.1"/>
    <property type="molecule type" value="Genomic_DNA"/>
</dbReference>
<name>A0A9W8KYB8_9FUNG</name>
<dbReference type="PANTHER" id="PTHR10694">
    <property type="entry name" value="LYSINE-SPECIFIC DEMETHYLASE"/>
    <property type="match status" value="1"/>
</dbReference>
<evidence type="ECO:0008006" key="9">
    <source>
        <dbReference type="Google" id="ProtNLM"/>
    </source>
</evidence>
<keyword evidence="3" id="KW-0862">Zinc</keyword>
<dbReference type="Pfam" id="PF02375">
    <property type="entry name" value="JmjN"/>
    <property type="match status" value="1"/>
</dbReference>
<dbReference type="InterPro" id="IPR003349">
    <property type="entry name" value="JmjN"/>
</dbReference>
<keyword evidence="2" id="KW-0863">Zinc-finger</keyword>
<accession>A0A9W8KYB8</accession>
<evidence type="ECO:0000259" key="5">
    <source>
        <dbReference type="PROSITE" id="PS51183"/>
    </source>
</evidence>
<feature type="domain" description="JmjC" evidence="6">
    <location>
        <begin position="319"/>
        <end position="481"/>
    </location>
</feature>
<feature type="domain" description="JmjN" evidence="5">
    <location>
        <begin position="48"/>
        <end position="89"/>
    </location>
</feature>
<dbReference type="SMART" id="SM00558">
    <property type="entry name" value="JmjC"/>
    <property type="match status" value="1"/>
</dbReference>
<dbReference type="SMART" id="SM00545">
    <property type="entry name" value="JmjN"/>
    <property type="match status" value="1"/>
</dbReference>
<dbReference type="PROSITE" id="PS51184">
    <property type="entry name" value="JMJC"/>
    <property type="match status" value="1"/>
</dbReference>
<comment type="caution">
    <text evidence="7">The sequence shown here is derived from an EMBL/GenBank/DDBJ whole genome shotgun (WGS) entry which is preliminary data.</text>
</comment>
<dbReference type="AlphaFoldDB" id="A0A9W8KYB8"/>
<dbReference type="Gene3D" id="3.30.40.10">
    <property type="entry name" value="Zinc/RING finger domain, C3HC4 (zinc finger)"/>
    <property type="match status" value="1"/>
</dbReference>
<dbReference type="InterPro" id="IPR003347">
    <property type="entry name" value="JmjC_dom"/>
</dbReference>
<reference evidence="7" key="1">
    <citation type="submission" date="2022-07" db="EMBL/GenBank/DDBJ databases">
        <title>Phylogenomic reconstructions and comparative analyses of Kickxellomycotina fungi.</title>
        <authorList>
            <person name="Reynolds N.K."/>
            <person name="Stajich J.E."/>
            <person name="Barry K."/>
            <person name="Grigoriev I.V."/>
            <person name="Crous P."/>
            <person name="Smith M.E."/>
        </authorList>
    </citation>
    <scope>NUCLEOTIDE SEQUENCE</scope>
    <source>
        <strain evidence="7">NRRL 3115</strain>
    </source>
</reference>
<dbReference type="SMART" id="SM00249">
    <property type="entry name" value="PHD"/>
    <property type="match status" value="2"/>
</dbReference>
<feature type="region of interest" description="Disordered" evidence="4">
    <location>
        <begin position="609"/>
        <end position="637"/>
    </location>
</feature>
<feature type="compositionally biased region" description="Polar residues" evidence="4">
    <location>
        <begin position="807"/>
        <end position="817"/>
    </location>
</feature>